<protein>
    <submittedName>
        <fullName evidence="2">Erythromycin esterase family protein</fullName>
        <ecNumber evidence="2">3.1.1.-</ecNumber>
    </submittedName>
</protein>
<dbReference type="Gene3D" id="3.30.1870.10">
    <property type="entry name" value="EreA-like, domain 2"/>
    <property type="match status" value="1"/>
</dbReference>
<comment type="caution">
    <text evidence="2">The sequence shown here is derived from an EMBL/GenBank/DDBJ whole genome shotgun (WGS) entry which is preliminary data.</text>
</comment>
<keyword evidence="3" id="KW-1185">Reference proteome</keyword>
<evidence type="ECO:0000313" key="3">
    <source>
        <dbReference type="Proteomes" id="UP001596297"/>
    </source>
</evidence>
<dbReference type="Gene3D" id="1.20.1440.30">
    <property type="entry name" value="Biosynthetic Protein domain"/>
    <property type="match status" value="1"/>
</dbReference>
<dbReference type="InterPro" id="IPR052036">
    <property type="entry name" value="Hydrolase/PRTase-associated"/>
</dbReference>
<dbReference type="GO" id="GO:0016787">
    <property type="term" value="F:hydrolase activity"/>
    <property type="evidence" value="ECO:0007669"/>
    <property type="project" value="UniProtKB-KW"/>
</dbReference>
<keyword evidence="2" id="KW-0378">Hydrolase</keyword>
<evidence type="ECO:0000313" key="2">
    <source>
        <dbReference type="EMBL" id="MFC6591844.1"/>
    </source>
</evidence>
<organism evidence="2 3">
    <name type="scientific">Deinococcus lacus</name>
    <dbReference type="NCBI Taxonomy" id="392561"/>
    <lineage>
        <taxon>Bacteria</taxon>
        <taxon>Thermotogati</taxon>
        <taxon>Deinococcota</taxon>
        <taxon>Deinococci</taxon>
        <taxon>Deinococcales</taxon>
        <taxon>Deinococcaceae</taxon>
        <taxon>Deinococcus</taxon>
    </lineage>
</organism>
<reference evidence="3" key="1">
    <citation type="journal article" date="2019" name="Int. J. Syst. Evol. Microbiol.">
        <title>The Global Catalogue of Microorganisms (GCM) 10K type strain sequencing project: providing services to taxonomists for standard genome sequencing and annotation.</title>
        <authorList>
            <consortium name="The Broad Institute Genomics Platform"/>
            <consortium name="The Broad Institute Genome Sequencing Center for Infectious Disease"/>
            <person name="Wu L."/>
            <person name="Ma J."/>
        </authorList>
    </citation>
    <scope>NUCLEOTIDE SEQUENCE [LARGE SCALE GENOMIC DNA]</scope>
    <source>
        <strain evidence="3">CGMCC 1.15772</strain>
    </source>
</reference>
<dbReference type="EMBL" id="JBHSWD010000001">
    <property type="protein sequence ID" value="MFC6591844.1"/>
    <property type="molecule type" value="Genomic_DNA"/>
</dbReference>
<dbReference type="CDD" id="cd14728">
    <property type="entry name" value="Ere-like"/>
    <property type="match status" value="1"/>
</dbReference>
<dbReference type="SUPFAM" id="SSF159501">
    <property type="entry name" value="EreA/ChaN-like"/>
    <property type="match status" value="1"/>
</dbReference>
<gene>
    <name evidence="2" type="ORF">ACFP81_07350</name>
</gene>
<dbReference type="InterPro" id="IPR007815">
    <property type="entry name" value="Emycin_Estase"/>
</dbReference>
<dbReference type="Proteomes" id="UP001596297">
    <property type="component" value="Unassembled WGS sequence"/>
</dbReference>
<sequence length="623" mass="69376">MLREEKPTHFLAFYRGSRYASSHSHKICVLWLLSLLLTACQPSKSSSEKASSTEASSGTESAPAEAMNLPAEVAKHYTTWESLTASEGGRVIRDLVMPEFVYVTPYGQQEHLEAYLSALAAFETEDQKMTYRIRKVTQTESGLQATVQHGSSGIHVTTSPNFPTLRTKFSSSDEFVDSWAKMENGWMLARRQSLRGTFQYGGEESHYEAVPPPSTHVLKRRQEAVQSLIKPLTHLKLDEPLDDLAWVSDYAQADLIGLGEGSHGTQEHAQLKARMFRVLVEQHGFTLLLMEDTPAFYPQINAWLTGEDQSSLRDLMQDTGLIYQGSALGDLLVWMRERNRAGQQPPLQVWGVDSRWPVPTLHALYGRLPDGTSVKAMVGELTQLSDQDWDNLLNQPERLKKVRTQLAALPKAVSAQDNETRYLAEVVQGYSELLSAYQKAADPAARVSGDIVFDTTNQLMVRNTVSLLRKTYVGQKAAIWAHNGHLLHYESFSDRQPMGSYLRKELNDRYKVICLGLGAGSAYAAAGGDGWEVQKLLPPVPYQIDGLVAQALTSEQVAGHVSAQQLKTHPDLLEWLGKDIVFSQIDASYTSGTDTYAGWERPTDACDSYVFVKRSSPTVLKFN</sequence>
<feature type="region of interest" description="Disordered" evidence="1">
    <location>
        <begin position="45"/>
        <end position="64"/>
    </location>
</feature>
<dbReference type="Gene3D" id="3.40.1660.10">
    <property type="entry name" value="EreA-like (biosynthetic domain)"/>
    <property type="match status" value="1"/>
</dbReference>
<accession>A0ABW1YG44</accession>
<dbReference type="PANTHER" id="PTHR31299:SF0">
    <property type="entry name" value="ESTERASE, PUTATIVE (AFU_ORTHOLOGUE AFUA_1G05850)-RELATED"/>
    <property type="match status" value="1"/>
</dbReference>
<dbReference type="RefSeq" id="WP_380083650.1">
    <property type="nucleotide sequence ID" value="NZ_JBHSWD010000001.1"/>
</dbReference>
<dbReference type="PANTHER" id="PTHR31299">
    <property type="entry name" value="ESTERASE, PUTATIVE (AFU_ORTHOLOGUE AFUA_1G05850)-RELATED"/>
    <property type="match status" value="1"/>
</dbReference>
<name>A0ABW1YG44_9DEIO</name>
<dbReference type="EC" id="3.1.1.-" evidence="2"/>
<dbReference type="Pfam" id="PF05139">
    <property type="entry name" value="Erythro_esteras"/>
    <property type="match status" value="1"/>
</dbReference>
<evidence type="ECO:0000256" key="1">
    <source>
        <dbReference type="SAM" id="MobiDB-lite"/>
    </source>
</evidence>
<proteinExistence type="predicted"/>